<feature type="transmembrane region" description="Helical" evidence="1">
    <location>
        <begin position="24"/>
        <end position="47"/>
    </location>
</feature>
<accession>A0A1A9K4Q2</accession>
<dbReference type="RefSeq" id="WP_064581551.1">
    <property type="nucleotide sequence ID" value="NZ_BDGS01000001.1"/>
</dbReference>
<evidence type="ECO:0000256" key="1">
    <source>
        <dbReference type="SAM" id="Phobius"/>
    </source>
</evidence>
<gene>
    <name evidence="2" type="ORF">A9C11_00490</name>
</gene>
<proteinExistence type="predicted"/>
<sequence>MPRPTWLDVWNQLSPRQRTQTLNLGLVLAAAGVIALMFASLVLIAGVTRLVEVLRQYDSPYPGMSDRQFTRCVELSEQTLEARLALERLGSTPASGVASDAALNRIEVLAADYRQECSAQRWRKAFEAAQANGVPPAQRPQDWLDVAKR</sequence>
<dbReference type="EMBL" id="CP015878">
    <property type="protein sequence ID" value="ANI12542.1"/>
    <property type="molecule type" value="Genomic_DNA"/>
</dbReference>
<keyword evidence="1" id="KW-0472">Membrane</keyword>
<keyword evidence="1" id="KW-0812">Transmembrane</keyword>
<evidence type="ECO:0000313" key="2">
    <source>
        <dbReference type="EMBL" id="ANI12542.1"/>
    </source>
</evidence>
<reference evidence="2 3" key="1">
    <citation type="submission" date="2016-05" db="EMBL/GenBank/DDBJ databases">
        <title>Genome Sequence of Pseudomonas citronellolis Strain SJTE-3, an Estrogens and Persistent Organic Pollutants degradation strain.</title>
        <authorList>
            <person name="Liang R."/>
        </authorList>
    </citation>
    <scope>NUCLEOTIDE SEQUENCE [LARGE SCALE GENOMIC DNA]</scope>
    <source>
        <strain evidence="2 3">SJTE-3</strain>
    </source>
</reference>
<protein>
    <submittedName>
        <fullName evidence="2">Uncharacterized protein</fullName>
    </submittedName>
</protein>
<keyword evidence="1" id="KW-1133">Transmembrane helix</keyword>
<organism evidence="2 3">
    <name type="scientific">Pseudomonas citronellolis</name>
    <dbReference type="NCBI Taxonomy" id="53408"/>
    <lineage>
        <taxon>Bacteria</taxon>
        <taxon>Pseudomonadati</taxon>
        <taxon>Pseudomonadota</taxon>
        <taxon>Gammaproteobacteria</taxon>
        <taxon>Pseudomonadales</taxon>
        <taxon>Pseudomonadaceae</taxon>
        <taxon>Pseudomonas</taxon>
    </lineage>
</organism>
<name>A0A1A9K4Q2_9PSED</name>
<evidence type="ECO:0000313" key="3">
    <source>
        <dbReference type="Proteomes" id="UP000077748"/>
    </source>
</evidence>
<dbReference type="Proteomes" id="UP000077748">
    <property type="component" value="Chromosome"/>
</dbReference>
<dbReference type="AlphaFoldDB" id="A0A1A9K4Q2"/>